<dbReference type="EMBL" id="JABXXO010000006">
    <property type="protein sequence ID" value="KAF7776859.1"/>
    <property type="molecule type" value="Genomic_DNA"/>
</dbReference>
<dbReference type="AlphaFoldDB" id="A0A8H7F558"/>
<name>A0A8H7F558_AGABI</name>
<evidence type="ECO:0000313" key="1">
    <source>
        <dbReference type="EMBL" id="KAF7776859.1"/>
    </source>
</evidence>
<gene>
    <name evidence="1" type="ORF">Agabi119p4_5252</name>
</gene>
<sequence>MFCFHILATRFIVPPFYFPFDSLRDSAFDKFRDELIEVGRLKQVPLRALNYAAICGGVELCFKGPIGVDAELSDPWISSCDHEKQEIEGLQQEKGWITEEFLWITRTLQVT</sequence>
<dbReference type="Proteomes" id="UP000629468">
    <property type="component" value="Unassembled WGS sequence"/>
</dbReference>
<reference evidence="1 2" key="1">
    <citation type="journal article" name="Sci. Rep.">
        <title>Telomere-to-telomere assembled and centromere annotated genomes of the two main subspecies of the button mushroom Agaricus bisporus reveal especially polymorphic chromosome ends.</title>
        <authorList>
            <person name="Sonnenberg A.S.M."/>
            <person name="Sedaghat-Telgerd N."/>
            <person name="Lavrijssen B."/>
            <person name="Ohm R.A."/>
            <person name="Hendrickx P.M."/>
            <person name="Scholtmeijer K."/>
            <person name="Baars J.J.P."/>
            <person name="van Peer A."/>
        </authorList>
    </citation>
    <scope>NUCLEOTIDE SEQUENCE [LARGE SCALE GENOMIC DNA]</scope>
    <source>
        <strain evidence="1 2">H119_p4</strain>
    </source>
</reference>
<protein>
    <submittedName>
        <fullName evidence="1">Uncharacterized protein</fullName>
    </submittedName>
</protein>
<organism evidence="1 2">
    <name type="scientific">Agaricus bisporus var. burnettii</name>
    <dbReference type="NCBI Taxonomy" id="192524"/>
    <lineage>
        <taxon>Eukaryota</taxon>
        <taxon>Fungi</taxon>
        <taxon>Dikarya</taxon>
        <taxon>Basidiomycota</taxon>
        <taxon>Agaricomycotina</taxon>
        <taxon>Agaricomycetes</taxon>
        <taxon>Agaricomycetidae</taxon>
        <taxon>Agaricales</taxon>
        <taxon>Agaricineae</taxon>
        <taxon>Agaricaceae</taxon>
        <taxon>Agaricus</taxon>
    </lineage>
</organism>
<evidence type="ECO:0000313" key="2">
    <source>
        <dbReference type="Proteomes" id="UP000629468"/>
    </source>
</evidence>
<comment type="caution">
    <text evidence="1">The sequence shown here is derived from an EMBL/GenBank/DDBJ whole genome shotgun (WGS) entry which is preliminary data.</text>
</comment>
<proteinExistence type="predicted"/>
<accession>A0A8H7F558</accession>